<evidence type="ECO:0000313" key="1">
    <source>
        <dbReference type="EMBL" id="REF66721.1"/>
    </source>
</evidence>
<evidence type="ECO:0000313" key="2">
    <source>
        <dbReference type="Proteomes" id="UP000256941"/>
    </source>
</evidence>
<sequence>MRTDTKPVPSPSRPQTVHVAIYEHRHGTDVRIFLDIEQALNWRTALAREWWDNEIDDDPSPDVEIGEQYFEHMLEHGDEFFSIQTCALETHAEAPADPAVPASCSQDGGAA</sequence>
<name>A0A3D9XAQ2_PARVE</name>
<dbReference type="RefSeq" id="WP_116223312.1">
    <property type="nucleotide sequence ID" value="NZ_CP038196.1"/>
</dbReference>
<dbReference type="AlphaFoldDB" id="A0A3D9XAQ2"/>
<organism evidence="1 2">
    <name type="scientific">Paracoccus versutus</name>
    <name type="common">Thiobacillus versutus</name>
    <dbReference type="NCBI Taxonomy" id="34007"/>
    <lineage>
        <taxon>Bacteria</taxon>
        <taxon>Pseudomonadati</taxon>
        <taxon>Pseudomonadota</taxon>
        <taxon>Alphaproteobacteria</taxon>
        <taxon>Rhodobacterales</taxon>
        <taxon>Paracoccaceae</taxon>
        <taxon>Paracoccus</taxon>
    </lineage>
</organism>
<protein>
    <submittedName>
        <fullName evidence="1">Uncharacterized protein</fullName>
    </submittedName>
</protein>
<reference evidence="1 2" key="1">
    <citation type="submission" date="2018-08" db="EMBL/GenBank/DDBJ databases">
        <title>Genomic Encyclopedia of Archaeal and Bacterial Type Strains, Phase II (KMG-II): from individual species to whole genera.</title>
        <authorList>
            <person name="Goeker M."/>
        </authorList>
    </citation>
    <scope>NUCLEOTIDE SEQUENCE [LARGE SCALE GENOMIC DNA]</scope>
    <source>
        <strain evidence="1 2">DSM 17099</strain>
    </source>
</reference>
<accession>A0A3D9XAQ2</accession>
<comment type="caution">
    <text evidence="1">The sequence shown here is derived from an EMBL/GenBank/DDBJ whole genome shotgun (WGS) entry which is preliminary data.</text>
</comment>
<dbReference type="EMBL" id="QTUJ01000005">
    <property type="protein sequence ID" value="REF66721.1"/>
    <property type="molecule type" value="Genomic_DNA"/>
</dbReference>
<proteinExistence type="predicted"/>
<dbReference type="Proteomes" id="UP000256941">
    <property type="component" value="Unassembled WGS sequence"/>
</dbReference>
<gene>
    <name evidence="1" type="ORF">BDD41_4975</name>
</gene>